<dbReference type="InterPro" id="IPR003136">
    <property type="entry name" value="Cytidylate_kin"/>
</dbReference>
<evidence type="ECO:0000259" key="9">
    <source>
        <dbReference type="Pfam" id="PF02224"/>
    </source>
</evidence>
<evidence type="ECO:0000256" key="4">
    <source>
        <dbReference type="ARBA" id="ARBA00022741"/>
    </source>
</evidence>
<dbReference type="CDD" id="cd02020">
    <property type="entry name" value="CMPK"/>
    <property type="match status" value="1"/>
</dbReference>
<dbReference type="InterPro" id="IPR011994">
    <property type="entry name" value="Cytidylate_kinase_dom"/>
</dbReference>
<dbReference type="InterPro" id="IPR027417">
    <property type="entry name" value="P-loop_NTPase"/>
</dbReference>
<keyword evidence="3 10" id="KW-0808">Transferase</keyword>
<evidence type="ECO:0000313" key="10">
    <source>
        <dbReference type="EMBL" id="VAV97223.1"/>
    </source>
</evidence>
<evidence type="ECO:0000256" key="5">
    <source>
        <dbReference type="ARBA" id="ARBA00022777"/>
    </source>
</evidence>
<dbReference type="Pfam" id="PF02224">
    <property type="entry name" value="Cytidylate_kin"/>
    <property type="match status" value="1"/>
</dbReference>
<evidence type="ECO:0000256" key="2">
    <source>
        <dbReference type="ARBA" id="ARBA00012906"/>
    </source>
</evidence>
<dbReference type="AlphaFoldDB" id="A0A3B0SLF0"/>
<dbReference type="GO" id="GO:0036430">
    <property type="term" value="F:CMP kinase activity"/>
    <property type="evidence" value="ECO:0007669"/>
    <property type="project" value="RHEA"/>
</dbReference>
<comment type="catalytic activity">
    <reaction evidence="7">
        <text>dCMP + ATP = dCDP + ADP</text>
        <dbReference type="Rhea" id="RHEA:25094"/>
        <dbReference type="ChEBI" id="CHEBI:30616"/>
        <dbReference type="ChEBI" id="CHEBI:57566"/>
        <dbReference type="ChEBI" id="CHEBI:58593"/>
        <dbReference type="ChEBI" id="CHEBI:456216"/>
        <dbReference type="EC" id="2.7.4.25"/>
    </reaction>
</comment>
<name>A0A3B0SLF0_9ZZZZ</name>
<keyword evidence="5 10" id="KW-0418">Kinase</keyword>
<evidence type="ECO:0000256" key="3">
    <source>
        <dbReference type="ARBA" id="ARBA00022679"/>
    </source>
</evidence>
<dbReference type="Gene3D" id="3.40.50.300">
    <property type="entry name" value="P-loop containing nucleotide triphosphate hydrolases"/>
    <property type="match status" value="1"/>
</dbReference>
<dbReference type="GO" id="GO:0005524">
    <property type="term" value="F:ATP binding"/>
    <property type="evidence" value="ECO:0007669"/>
    <property type="project" value="UniProtKB-KW"/>
</dbReference>
<dbReference type="GO" id="GO:0036431">
    <property type="term" value="F:dCMP kinase activity"/>
    <property type="evidence" value="ECO:0007669"/>
    <property type="project" value="InterPro"/>
</dbReference>
<organism evidence="10">
    <name type="scientific">hydrothermal vent metagenome</name>
    <dbReference type="NCBI Taxonomy" id="652676"/>
    <lineage>
        <taxon>unclassified sequences</taxon>
        <taxon>metagenomes</taxon>
        <taxon>ecological metagenomes</taxon>
    </lineage>
</organism>
<dbReference type="EC" id="2.7.4.25" evidence="2"/>
<evidence type="ECO:0000256" key="6">
    <source>
        <dbReference type="ARBA" id="ARBA00022840"/>
    </source>
</evidence>
<keyword evidence="4" id="KW-0547">Nucleotide-binding</keyword>
<dbReference type="EMBL" id="UOEH01000220">
    <property type="protein sequence ID" value="VAV97223.1"/>
    <property type="molecule type" value="Genomic_DNA"/>
</dbReference>
<comment type="similarity">
    <text evidence="1">Belongs to the cytidylate kinase family. Type 1 subfamily.</text>
</comment>
<dbReference type="HAMAP" id="MF_00238">
    <property type="entry name" value="Cytidyl_kinase_type1"/>
    <property type="match status" value="1"/>
</dbReference>
<feature type="domain" description="Cytidylate kinase" evidence="9">
    <location>
        <begin position="7"/>
        <end position="201"/>
    </location>
</feature>
<evidence type="ECO:0000256" key="7">
    <source>
        <dbReference type="ARBA" id="ARBA00047615"/>
    </source>
</evidence>
<sequence>MPTPLVVALDGPAASGKGTLARLISDQYTFAHLDTGTLYRGVAWLVLEAGGDPADHDAAAAAARDYAIEKIAGADIRTGEVGAAASVVAANADVRAALLDFQRRFATHPPKRVGGAVLDGRDIGTVVCPDATVKFFVTASAKVRAHRRWLELAPGRPDLTEADVYRDLLERDERDAARDNAPMTAADDAELLDTTHLSIDAAFAAARRVIDGVFRRCG</sequence>
<comment type="catalytic activity">
    <reaction evidence="8">
        <text>CMP + ATP = CDP + ADP</text>
        <dbReference type="Rhea" id="RHEA:11600"/>
        <dbReference type="ChEBI" id="CHEBI:30616"/>
        <dbReference type="ChEBI" id="CHEBI:58069"/>
        <dbReference type="ChEBI" id="CHEBI:60377"/>
        <dbReference type="ChEBI" id="CHEBI:456216"/>
        <dbReference type="EC" id="2.7.4.25"/>
    </reaction>
</comment>
<accession>A0A3B0SLF0</accession>
<evidence type="ECO:0000256" key="8">
    <source>
        <dbReference type="ARBA" id="ARBA00048478"/>
    </source>
</evidence>
<reference evidence="10" key="1">
    <citation type="submission" date="2018-06" db="EMBL/GenBank/DDBJ databases">
        <authorList>
            <person name="Zhirakovskaya E."/>
        </authorList>
    </citation>
    <scope>NUCLEOTIDE SEQUENCE</scope>
</reference>
<dbReference type="SUPFAM" id="SSF52540">
    <property type="entry name" value="P-loop containing nucleoside triphosphate hydrolases"/>
    <property type="match status" value="1"/>
</dbReference>
<proteinExistence type="inferred from homology"/>
<keyword evidence="6" id="KW-0067">ATP-binding</keyword>
<evidence type="ECO:0000256" key="1">
    <source>
        <dbReference type="ARBA" id="ARBA00009427"/>
    </source>
</evidence>
<protein>
    <recommendedName>
        <fullName evidence="2">(d)CMP kinase</fullName>
        <ecNumber evidence="2">2.7.4.25</ecNumber>
    </recommendedName>
</protein>
<gene>
    <name evidence="10" type="ORF">MNBD_ALPHA05-1092</name>
</gene>
<dbReference type="NCBIfam" id="TIGR00017">
    <property type="entry name" value="cmk"/>
    <property type="match status" value="1"/>
</dbReference>